<dbReference type="STRING" id="886738.Nlim_1642"/>
<dbReference type="AlphaFoldDB" id="F3KM95"/>
<evidence type="ECO:0000313" key="2">
    <source>
        <dbReference type="EMBL" id="EGG41484.1"/>
    </source>
</evidence>
<dbReference type="Gene3D" id="3.30.310.50">
    <property type="entry name" value="Alpha-D-phosphohexomutase, C-terminal domain"/>
    <property type="match status" value="1"/>
</dbReference>
<reference evidence="2" key="1">
    <citation type="journal article" date="2011" name="PLoS ONE">
        <title>Genome of a low-salinity ammonia-oxidizing archaeon determined by single-cell and metagenomic analysis.</title>
        <authorList>
            <person name="Blainey P.C."/>
            <person name="Mosier A.C."/>
            <person name="Potanina A."/>
            <person name="Francis C.A."/>
            <person name="Quake S.R."/>
        </authorList>
    </citation>
    <scope>NUCLEOTIDE SEQUENCE [LARGE SCALE GENOMIC DNA]</scope>
    <source>
        <strain evidence="2">SFB1</strain>
    </source>
</reference>
<dbReference type="NCBIfam" id="NF011470">
    <property type="entry name" value="PRK14887.1"/>
    <property type="match status" value="1"/>
</dbReference>
<comment type="similarity">
    <text evidence="1">Belongs to the CTAG/PCC1 family.</text>
</comment>
<evidence type="ECO:0000256" key="1">
    <source>
        <dbReference type="ARBA" id="ARBA00007073"/>
    </source>
</evidence>
<comment type="caution">
    <text evidence="2">The sequence shown here is derived from an EMBL/GenBank/DDBJ whole genome shotgun (WGS) entry which is preliminary data.</text>
</comment>
<accession>F3KM95</accession>
<gene>
    <name evidence="2" type="ORF">Nlim_1642</name>
</gene>
<organism evidence="2">
    <name type="scientific">Candidatus Nitrosarchaeum limnium SFB1</name>
    <dbReference type="NCBI Taxonomy" id="886738"/>
    <lineage>
        <taxon>Archaea</taxon>
        <taxon>Nitrososphaerota</taxon>
        <taxon>Nitrososphaeria</taxon>
        <taxon>Nitrosopumilales</taxon>
        <taxon>Nitrosopumilaceae</taxon>
        <taxon>Nitrosarchaeum</taxon>
    </lineage>
</organism>
<dbReference type="InterPro" id="IPR015419">
    <property type="entry name" value="CTAG/Pcc1"/>
</dbReference>
<sequence>MQLVFGLVKNVVSKLPEQHTMSNFNAKIIIDAKEKTKAIFQSINTDNEFYPENPTKTRMSMDDKITITIESEYIPHLRANLNSTLRLIQASYDSIESVKI</sequence>
<dbReference type="HOGENOM" id="CLU_2565550_0_0_2"/>
<dbReference type="PATRIC" id="fig|886738.10.peg.1781"/>
<dbReference type="Proteomes" id="UP000004348">
    <property type="component" value="Chromosome"/>
</dbReference>
<name>F3KM95_9ARCH</name>
<proteinExistence type="inferred from homology"/>
<protein>
    <recommendedName>
        <fullName evidence="3">Transcription factor Pcc1</fullName>
    </recommendedName>
</protein>
<dbReference type="Pfam" id="PF09341">
    <property type="entry name" value="Pcc1"/>
    <property type="match status" value="1"/>
</dbReference>
<evidence type="ECO:0008006" key="3">
    <source>
        <dbReference type="Google" id="ProtNLM"/>
    </source>
</evidence>
<dbReference type="EMBL" id="AEGP01000062">
    <property type="protein sequence ID" value="EGG41484.1"/>
    <property type="molecule type" value="Genomic_DNA"/>
</dbReference>